<name>A0ABR2HII3_9EUKA</name>
<feature type="compositionally biased region" description="Low complexity" evidence="1">
    <location>
        <begin position="1123"/>
        <end position="1135"/>
    </location>
</feature>
<keyword evidence="2" id="KW-1133">Transmembrane helix</keyword>
<reference evidence="4 5" key="1">
    <citation type="submission" date="2024-04" db="EMBL/GenBank/DDBJ databases">
        <title>Tritrichomonas musculus Genome.</title>
        <authorList>
            <person name="Alves-Ferreira E."/>
            <person name="Grigg M."/>
            <person name="Lorenzi H."/>
            <person name="Galac M."/>
        </authorList>
    </citation>
    <scope>NUCLEOTIDE SEQUENCE [LARGE SCALE GENOMIC DNA]</scope>
    <source>
        <strain evidence="4 5">EAF2021</strain>
    </source>
</reference>
<dbReference type="Pfam" id="PF02450">
    <property type="entry name" value="LCAT"/>
    <property type="match status" value="2"/>
</dbReference>
<keyword evidence="3" id="KW-0732">Signal</keyword>
<comment type="caution">
    <text evidence="4">The sequence shown here is derived from an EMBL/GenBank/DDBJ whole genome shotgun (WGS) entry which is preliminary data.</text>
</comment>
<keyword evidence="2" id="KW-0472">Membrane</keyword>
<keyword evidence="2" id="KW-0812">Transmembrane</keyword>
<dbReference type="EMBL" id="JAPFFF010000028">
    <property type="protein sequence ID" value="KAK8847227.1"/>
    <property type="molecule type" value="Genomic_DNA"/>
</dbReference>
<organism evidence="4 5">
    <name type="scientific">Tritrichomonas musculus</name>
    <dbReference type="NCBI Taxonomy" id="1915356"/>
    <lineage>
        <taxon>Eukaryota</taxon>
        <taxon>Metamonada</taxon>
        <taxon>Parabasalia</taxon>
        <taxon>Tritrichomonadida</taxon>
        <taxon>Tritrichomonadidae</taxon>
        <taxon>Tritrichomonas</taxon>
    </lineage>
</organism>
<dbReference type="InterPro" id="IPR029058">
    <property type="entry name" value="AB_hydrolase_fold"/>
</dbReference>
<sequence>MLLLFFGFTISLKPLFFATGLGLSPIYGTVTQPDLYPECPANLNKTSIRYGTSSNQNLIKNYPDCIAKLFRVQLNSSTGKVEQLPGIITDSSPIGETIHLSTTYATIVAEAQKIGYVDNENLFSVGFNYLLHPVTSYSVYDKLKEKIEEVYNKNHEKSVLISFSQGSFFSIFISNYSTKDWVKKYVDSIIFIAPAFAGYPTFSELFRQQLSPYVANEELKKSIMRMPGFHLMMPNYVVYENFTLIYNLNEDYDQHNASFAFEFLKSQGKVDDESEKIFKEIAEKYLKEPIPEPPVPSLIIYNDNVKMSVSYSIYQYQNKIVKENVFPSYGDGMVTADSARYACGHWKSAKCFNLRDSSSHVKILSNPKTIKALFDFIQNDNRVVEPKIGLFLASGFNGSPLYATVTDPTNKICPKNLKNFPFLSSFFTNVHQLVDTDASNWLSDECKAMLTRVELSDDETHVTFAPGIHIKSSPFGQYDFLLSFTKILQKAFLEGWTYDRDLFGVGYNYMLHPLMTTETYEELKNRIEKYFDETGKKSVLAGHSQGSSFVEIFITDYVTPEWARKYMAGVIFYAPAFAGWGTYDRSVSGKYGSGFPDANIEMKKSTMRMPGLHIMMPNEAVFGNKTVIKDFPNQGDESNATFVAPLLQKLGQLDDISYKIFKLTDKYRKKALPEPPVPSLIIFNNATATPNGYTYVSAKNTVSHFSGFGDGTVSGDGPVYACSHWQNVTCYNFNSTGFSHSTIQVNTVNSDLTFNFIERVHDYKPYPPDKTVLNECVKNEFSNSSYIEIYRIPDNQFTYSAHEGLSAYPLSYSFDNNPDTFYISSVNNNISYHNNVTIVFDDVVMLEAFLYDTCRLTNDGIKYATFQGFPSVLNAYSAIGNGDFELNTVFVGFPMYPSQRLQFVFKNPVKCDKIKLEFAEISSQTIVGESRNPCIAGLTFIRDSKSEVLPIKGVESEFVNLIPNSNFEIVADDGLDNYELSNLFDDDESTFWISKTSNSDLFHNFIEVDFIEVVSLESILYDSALDNSRSTQSYSGFPLILNVYSSENNEKPSFVASFAGTPENPTRRVQFNFNENLVCKKLRLEFVNVSSQSISGTGNNPVCAGLKFVGRVLPPATTPIPSPSQSSSHSPSPSSGQATEPTENIDTTIYVPISSSVDDSVDNNQSDTNSSSSKERDIMIAGYSVFGILVVILVILIIIKIRMRRQVSNMDQA</sequence>
<evidence type="ECO:0000256" key="1">
    <source>
        <dbReference type="SAM" id="MobiDB-lite"/>
    </source>
</evidence>
<dbReference type="SUPFAM" id="SSF53474">
    <property type="entry name" value="alpha/beta-Hydrolases"/>
    <property type="match status" value="2"/>
</dbReference>
<feature type="region of interest" description="Disordered" evidence="1">
    <location>
        <begin position="1155"/>
        <end position="1174"/>
    </location>
</feature>
<dbReference type="InterPro" id="IPR003386">
    <property type="entry name" value="LACT/PDAT_acylTrfase"/>
</dbReference>
<feature type="chain" id="PRO_5046892653" description="Lecithin:cholesterol acyltransferase family protein" evidence="3">
    <location>
        <begin position="23"/>
        <end position="1213"/>
    </location>
</feature>
<evidence type="ECO:0000256" key="3">
    <source>
        <dbReference type="SAM" id="SignalP"/>
    </source>
</evidence>
<feature type="transmembrane region" description="Helical" evidence="2">
    <location>
        <begin position="1178"/>
        <end position="1199"/>
    </location>
</feature>
<dbReference type="SUPFAM" id="SSF49785">
    <property type="entry name" value="Galactose-binding domain-like"/>
    <property type="match status" value="1"/>
</dbReference>
<protein>
    <recommendedName>
        <fullName evidence="6">Lecithin:cholesterol acyltransferase family protein</fullName>
    </recommendedName>
</protein>
<dbReference type="Proteomes" id="UP001470230">
    <property type="component" value="Unassembled WGS sequence"/>
</dbReference>
<proteinExistence type="predicted"/>
<dbReference type="Gene3D" id="2.60.120.260">
    <property type="entry name" value="Galactose-binding domain-like"/>
    <property type="match status" value="1"/>
</dbReference>
<evidence type="ECO:0000313" key="4">
    <source>
        <dbReference type="EMBL" id="KAK8847227.1"/>
    </source>
</evidence>
<feature type="region of interest" description="Disordered" evidence="1">
    <location>
        <begin position="1117"/>
        <end position="1144"/>
    </location>
</feature>
<dbReference type="Gene3D" id="3.40.50.1820">
    <property type="entry name" value="alpha/beta hydrolase"/>
    <property type="match status" value="2"/>
</dbReference>
<feature type="signal peptide" evidence="3">
    <location>
        <begin position="1"/>
        <end position="22"/>
    </location>
</feature>
<evidence type="ECO:0000313" key="5">
    <source>
        <dbReference type="Proteomes" id="UP001470230"/>
    </source>
</evidence>
<accession>A0ABR2HII3</accession>
<dbReference type="InterPro" id="IPR008979">
    <property type="entry name" value="Galactose-bd-like_sf"/>
</dbReference>
<evidence type="ECO:0000256" key="2">
    <source>
        <dbReference type="SAM" id="Phobius"/>
    </source>
</evidence>
<feature type="compositionally biased region" description="Low complexity" evidence="1">
    <location>
        <begin position="1155"/>
        <end position="1172"/>
    </location>
</feature>
<keyword evidence="5" id="KW-1185">Reference proteome</keyword>
<gene>
    <name evidence="4" type="ORF">M9Y10_019811</name>
</gene>
<evidence type="ECO:0008006" key="6">
    <source>
        <dbReference type="Google" id="ProtNLM"/>
    </source>
</evidence>
<dbReference type="PANTHER" id="PTHR11440">
    <property type="entry name" value="LECITHIN-CHOLESTEROL ACYLTRANSFERASE-RELATED"/>
    <property type="match status" value="1"/>
</dbReference>